<dbReference type="SUPFAM" id="SSF52402">
    <property type="entry name" value="Adenine nucleotide alpha hydrolases-like"/>
    <property type="match status" value="1"/>
</dbReference>
<dbReference type="CDD" id="cd01992">
    <property type="entry name" value="TilS_N"/>
    <property type="match status" value="1"/>
</dbReference>
<evidence type="ECO:0000259" key="9">
    <source>
        <dbReference type="Pfam" id="PF09179"/>
    </source>
</evidence>
<dbReference type="PANTHER" id="PTHR43033">
    <property type="entry name" value="TRNA(ILE)-LYSIDINE SYNTHASE-RELATED"/>
    <property type="match status" value="1"/>
</dbReference>
<comment type="similarity">
    <text evidence="7">Belongs to the tRNA(Ile)-lysidine synthase family.</text>
</comment>
<keyword evidence="3 7" id="KW-0819">tRNA processing</keyword>
<dbReference type="EC" id="6.3.4.19" evidence="7"/>
<dbReference type="Proteomes" id="UP000654482">
    <property type="component" value="Unassembled WGS sequence"/>
</dbReference>
<dbReference type="Gene3D" id="1.20.59.20">
    <property type="match status" value="1"/>
</dbReference>
<dbReference type="GO" id="GO:0005524">
    <property type="term" value="F:ATP binding"/>
    <property type="evidence" value="ECO:0007669"/>
    <property type="project" value="UniProtKB-UniRule"/>
</dbReference>
<evidence type="ECO:0000313" key="10">
    <source>
        <dbReference type="EMBL" id="MBE9116624.1"/>
    </source>
</evidence>
<evidence type="ECO:0000259" key="8">
    <source>
        <dbReference type="Pfam" id="PF01171"/>
    </source>
</evidence>
<accession>A0A8J7DY82</accession>
<evidence type="ECO:0000256" key="2">
    <source>
        <dbReference type="ARBA" id="ARBA00022598"/>
    </source>
</evidence>
<dbReference type="Pfam" id="PF09179">
    <property type="entry name" value="TilS"/>
    <property type="match status" value="1"/>
</dbReference>
<dbReference type="InterPro" id="IPR015262">
    <property type="entry name" value="tRNA_Ile_lys_synt_subst-bd"/>
</dbReference>
<evidence type="ECO:0000256" key="7">
    <source>
        <dbReference type="HAMAP-Rule" id="MF_01161"/>
    </source>
</evidence>
<dbReference type="InterPro" id="IPR014729">
    <property type="entry name" value="Rossmann-like_a/b/a_fold"/>
</dbReference>
<keyword evidence="4 7" id="KW-0547">Nucleotide-binding</keyword>
<evidence type="ECO:0000313" key="11">
    <source>
        <dbReference type="Proteomes" id="UP000654482"/>
    </source>
</evidence>
<dbReference type="GO" id="GO:0005737">
    <property type="term" value="C:cytoplasm"/>
    <property type="evidence" value="ECO:0007669"/>
    <property type="project" value="UniProtKB-SubCell"/>
</dbReference>
<comment type="subcellular location">
    <subcellularLocation>
        <location evidence="7">Cytoplasm</location>
    </subcellularLocation>
</comment>
<keyword evidence="5 7" id="KW-0067">ATP-binding</keyword>
<dbReference type="GO" id="GO:0032267">
    <property type="term" value="F:tRNA(Ile)-lysidine synthase activity"/>
    <property type="evidence" value="ECO:0007669"/>
    <property type="project" value="UniProtKB-EC"/>
</dbReference>
<comment type="caution">
    <text evidence="10">The sequence shown here is derived from an EMBL/GenBank/DDBJ whole genome shotgun (WGS) entry which is preliminary data.</text>
</comment>
<reference evidence="10" key="1">
    <citation type="submission" date="2020-10" db="EMBL/GenBank/DDBJ databases">
        <authorList>
            <person name="Castelo-Branco R."/>
            <person name="Eusebio N."/>
            <person name="Adriana R."/>
            <person name="Vieira A."/>
            <person name="Brugerolle De Fraissinette N."/>
            <person name="Rezende De Castro R."/>
            <person name="Schneider M.P."/>
            <person name="Vasconcelos V."/>
            <person name="Leao P.N."/>
        </authorList>
    </citation>
    <scope>NUCLEOTIDE SEQUENCE</scope>
    <source>
        <strain evidence="10">LEGE 07157</strain>
    </source>
</reference>
<dbReference type="AlphaFoldDB" id="A0A8J7DY82"/>
<name>A0A8J7DY82_9CYAN</name>
<protein>
    <recommendedName>
        <fullName evidence="7">tRNA(Ile)-lysidine synthase</fullName>
        <ecNumber evidence="7">6.3.4.19</ecNumber>
    </recommendedName>
    <alternativeName>
        <fullName evidence="7">tRNA(Ile)-2-lysyl-cytidine synthase</fullName>
    </alternativeName>
    <alternativeName>
        <fullName evidence="7">tRNA(Ile)-lysidine synthetase</fullName>
    </alternativeName>
</protein>
<sequence length="325" mass="37355">MKHGRDWTHLHTRLHQTCRQRQFLKKQQRLLIAVSGGQDSLCLLKLLLDLQPKWEWQLAIAHCDHNWSMDVGIADHVRHIAQNWDVPFYLKTAHHLKESEASARQWRYQALIEIAQERNFPIIVTGHTLSDRAETLLYNLIRGSGADGLQALTWQRPLTPNLQLIRPLLNISRPETLEFCQQFHLPIWEDAANQNLKYARNRIRTQVLPYLKTHFNPQVEAALARTAEILGSEVEYLEESARTLLAQAQIPNEPSLNRILLRRAALALQRRVVRQFIQQTLSIAPSFEQIEAVTHLINAPNGSRTSTFPGGAVAEVRGDYICLIH</sequence>
<comment type="catalytic activity">
    <reaction evidence="6 7">
        <text>cytidine(34) in tRNA(Ile2) + L-lysine + ATP = lysidine(34) in tRNA(Ile2) + AMP + diphosphate + H(+)</text>
        <dbReference type="Rhea" id="RHEA:43744"/>
        <dbReference type="Rhea" id="RHEA-COMP:10625"/>
        <dbReference type="Rhea" id="RHEA-COMP:10670"/>
        <dbReference type="ChEBI" id="CHEBI:15378"/>
        <dbReference type="ChEBI" id="CHEBI:30616"/>
        <dbReference type="ChEBI" id="CHEBI:32551"/>
        <dbReference type="ChEBI" id="CHEBI:33019"/>
        <dbReference type="ChEBI" id="CHEBI:82748"/>
        <dbReference type="ChEBI" id="CHEBI:83665"/>
        <dbReference type="ChEBI" id="CHEBI:456215"/>
        <dbReference type="EC" id="6.3.4.19"/>
    </reaction>
</comment>
<dbReference type="EMBL" id="JADEWZ010000016">
    <property type="protein sequence ID" value="MBE9116624.1"/>
    <property type="molecule type" value="Genomic_DNA"/>
</dbReference>
<evidence type="ECO:0000256" key="3">
    <source>
        <dbReference type="ARBA" id="ARBA00022694"/>
    </source>
</evidence>
<feature type="binding site" evidence="7">
    <location>
        <begin position="35"/>
        <end position="40"/>
    </location>
    <ligand>
        <name>ATP</name>
        <dbReference type="ChEBI" id="CHEBI:30616"/>
    </ligand>
</feature>
<keyword evidence="1 7" id="KW-0963">Cytoplasm</keyword>
<dbReference type="Gene3D" id="3.40.50.620">
    <property type="entry name" value="HUPs"/>
    <property type="match status" value="1"/>
</dbReference>
<comment type="function">
    <text evidence="7">Ligates lysine onto the cytidine present at position 34 of the AUA codon-specific tRNA(Ile) that contains the anticodon CAU, in an ATP-dependent manner. Cytidine is converted to lysidine, thus changing the amino acid specificity of the tRNA from methionine to isoleucine.</text>
</comment>
<evidence type="ECO:0000256" key="4">
    <source>
        <dbReference type="ARBA" id="ARBA00022741"/>
    </source>
</evidence>
<dbReference type="InterPro" id="IPR011063">
    <property type="entry name" value="TilS/TtcA_N"/>
</dbReference>
<comment type="domain">
    <text evidence="7">The N-terminal region contains the highly conserved SGGXDS motif, predicted to be a P-loop motif involved in ATP binding.</text>
</comment>
<feature type="domain" description="tRNA(Ile)-lysidine synthase substrate-binding" evidence="9">
    <location>
        <begin position="258"/>
        <end position="312"/>
    </location>
</feature>
<evidence type="ECO:0000256" key="1">
    <source>
        <dbReference type="ARBA" id="ARBA00022490"/>
    </source>
</evidence>
<keyword evidence="11" id="KW-1185">Reference proteome</keyword>
<dbReference type="NCBIfam" id="TIGR02432">
    <property type="entry name" value="lysidine_TilS_N"/>
    <property type="match status" value="1"/>
</dbReference>
<dbReference type="RefSeq" id="WP_194029719.1">
    <property type="nucleotide sequence ID" value="NZ_JADEWZ010000016.1"/>
</dbReference>
<dbReference type="GO" id="GO:0006400">
    <property type="term" value="P:tRNA modification"/>
    <property type="evidence" value="ECO:0007669"/>
    <property type="project" value="UniProtKB-UniRule"/>
</dbReference>
<keyword evidence="2 7" id="KW-0436">Ligase</keyword>
<dbReference type="HAMAP" id="MF_01161">
    <property type="entry name" value="tRNA_Ile_lys_synt"/>
    <property type="match status" value="1"/>
</dbReference>
<evidence type="ECO:0000256" key="5">
    <source>
        <dbReference type="ARBA" id="ARBA00022840"/>
    </source>
</evidence>
<feature type="domain" description="tRNA(Ile)-lysidine/2-thiocytidine synthase N-terminal" evidence="8">
    <location>
        <begin position="30"/>
        <end position="205"/>
    </location>
</feature>
<proteinExistence type="inferred from homology"/>
<dbReference type="Pfam" id="PF01171">
    <property type="entry name" value="ATP_bind_3"/>
    <property type="match status" value="1"/>
</dbReference>
<organism evidence="10 11">
    <name type="scientific">Lusitaniella coriacea LEGE 07157</name>
    <dbReference type="NCBI Taxonomy" id="945747"/>
    <lineage>
        <taxon>Bacteria</taxon>
        <taxon>Bacillati</taxon>
        <taxon>Cyanobacteriota</taxon>
        <taxon>Cyanophyceae</taxon>
        <taxon>Spirulinales</taxon>
        <taxon>Lusitaniellaceae</taxon>
        <taxon>Lusitaniella</taxon>
    </lineage>
</organism>
<dbReference type="SUPFAM" id="SSF82829">
    <property type="entry name" value="MesJ substrate recognition domain-like"/>
    <property type="match status" value="1"/>
</dbReference>
<dbReference type="InterPro" id="IPR012795">
    <property type="entry name" value="tRNA_Ile_lys_synt_N"/>
</dbReference>
<gene>
    <name evidence="7 10" type="primary">tilS</name>
    <name evidence="10" type="ORF">IQ249_12005</name>
</gene>
<dbReference type="PANTHER" id="PTHR43033:SF1">
    <property type="entry name" value="TRNA(ILE)-LYSIDINE SYNTHASE-RELATED"/>
    <property type="match status" value="1"/>
</dbReference>
<evidence type="ECO:0000256" key="6">
    <source>
        <dbReference type="ARBA" id="ARBA00048539"/>
    </source>
</evidence>
<dbReference type="InterPro" id="IPR012094">
    <property type="entry name" value="tRNA_Ile_lys_synt"/>
</dbReference>